<dbReference type="Gene3D" id="2.60.120.600">
    <property type="entry name" value="Domain of unknown function DUF1214, C-terminal domain"/>
    <property type="match status" value="1"/>
</dbReference>
<dbReference type="Proteomes" id="UP000326198">
    <property type="component" value="Unassembled WGS sequence"/>
</dbReference>
<feature type="domain" description="DUF1214" evidence="1">
    <location>
        <begin position="246"/>
        <end position="331"/>
    </location>
</feature>
<dbReference type="InterPro" id="IPR010621">
    <property type="entry name" value="DUF1214"/>
</dbReference>
<dbReference type="EMBL" id="ML736303">
    <property type="protein sequence ID" value="KAE8373812.1"/>
    <property type="molecule type" value="Genomic_DNA"/>
</dbReference>
<evidence type="ECO:0000313" key="3">
    <source>
        <dbReference type="Proteomes" id="UP000326198"/>
    </source>
</evidence>
<dbReference type="AlphaFoldDB" id="A0A5N7AVE6"/>
<dbReference type="InterPro" id="IPR037049">
    <property type="entry name" value="DUF1214_C_sf"/>
</dbReference>
<evidence type="ECO:0000259" key="1">
    <source>
        <dbReference type="Pfam" id="PF06742"/>
    </source>
</evidence>
<dbReference type="OrthoDB" id="2018906at2759"/>
<dbReference type="PANTHER" id="PTHR36509:SF2">
    <property type="entry name" value="BLL3101 PROTEIN"/>
    <property type="match status" value="1"/>
</dbReference>
<reference evidence="2 3" key="1">
    <citation type="submission" date="2019-04" db="EMBL/GenBank/DDBJ databases">
        <title>Friends and foes A comparative genomics studyof 23 Aspergillus species from section Flavi.</title>
        <authorList>
            <consortium name="DOE Joint Genome Institute"/>
            <person name="Kjaerbolling I."/>
            <person name="Vesth T."/>
            <person name="Frisvad J.C."/>
            <person name="Nybo J.L."/>
            <person name="Theobald S."/>
            <person name="Kildgaard S."/>
            <person name="Isbrandt T."/>
            <person name="Kuo A."/>
            <person name="Sato A."/>
            <person name="Lyhne E.K."/>
            <person name="Kogle M.E."/>
            <person name="Wiebenga A."/>
            <person name="Kun R.S."/>
            <person name="Lubbers R.J."/>
            <person name="Makela M.R."/>
            <person name="Barry K."/>
            <person name="Chovatia M."/>
            <person name="Clum A."/>
            <person name="Daum C."/>
            <person name="Haridas S."/>
            <person name="He G."/>
            <person name="LaButti K."/>
            <person name="Lipzen A."/>
            <person name="Mondo S."/>
            <person name="Riley R."/>
            <person name="Salamov A."/>
            <person name="Simmons B.A."/>
            <person name="Magnuson J.K."/>
            <person name="Henrissat B."/>
            <person name="Mortensen U.H."/>
            <person name="Larsen T.O."/>
            <person name="Devries R.P."/>
            <person name="Grigoriev I.V."/>
            <person name="Machida M."/>
            <person name="Baker S.E."/>
            <person name="Andersen M.R."/>
        </authorList>
    </citation>
    <scope>NUCLEOTIDE SEQUENCE [LARGE SCALE GENOMIC DNA]</scope>
    <source>
        <strain evidence="2 3">IBT 29228</strain>
    </source>
</reference>
<sequence>MIYRYGDNYANIGSASGSSAGKYLVQYSTARSLPPGLHLCNMAVKIHGNFCKKGFQGVISPPGVYGTLLARFRIENNGTDVAKVHALQNRTSLTCQGGDRPGVQAPSLSPAMMNASLSSQEPTRALQLTARVAPFNPPRNISDLPRVTRMLRAAGIHNGEYQPQVPNLTALGASVKKIVAGISTLPENTMHLQNGWTQLAPQVQGDYGKNYAMRLYVAYSGYLCLRASEALYPMYTPSGNQEVKLTLGPEEAYIVTFSSKPPLATKGFWSLTAYNSQKFLINNPLGRYSVGDRTELTYPDGIPVYGNQSSHDDGSFQVLIQPADTQPPANWTSK</sequence>
<protein>
    <recommendedName>
        <fullName evidence="1">DUF1214 domain-containing protein</fullName>
    </recommendedName>
</protein>
<organism evidence="2 3">
    <name type="scientific">Aspergillus bertholletiae</name>
    <dbReference type="NCBI Taxonomy" id="1226010"/>
    <lineage>
        <taxon>Eukaryota</taxon>
        <taxon>Fungi</taxon>
        <taxon>Dikarya</taxon>
        <taxon>Ascomycota</taxon>
        <taxon>Pezizomycotina</taxon>
        <taxon>Eurotiomycetes</taxon>
        <taxon>Eurotiomycetidae</taxon>
        <taxon>Eurotiales</taxon>
        <taxon>Aspergillaceae</taxon>
        <taxon>Aspergillus</taxon>
        <taxon>Aspergillus subgen. Circumdati</taxon>
    </lineage>
</organism>
<accession>A0A5N7AVE6</accession>
<keyword evidence="3" id="KW-1185">Reference proteome</keyword>
<name>A0A5N7AVE6_9EURO</name>
<dbReference type="Pfam" id="PF06742">
    <property type="entry name" value="DUF1214"/>
    <property type="match status" value="1"/>
</dbReference>
<dbReference type="PANTHER" id="PTHR36509">
    <property type="entry name" value="BLL3101 PROTEIN"/>
    <property type="match status" value="1"/>
</dbReference>
<dbReference type="SUPFAM" id="SSF160935">
    <property type="entry name" value="VPA0735-like"/>
    <property type="match status" value="1"/>
</dbReference>
<proteinExistence type="predicted"/>
<gene>
    <name evidence="2" type="ORF">BDV26DRAFT_271298</name>
</gene>
<evidence type="ECO:0000313" key="2">
    <source>
        <dbReference type="EMBL" id="KAE8373812.1"/>
    </source>
</evidence>